<accession>A0A7X2L4L9</accession>
<name>A0A7X2L4L9_9BACL</name>
<dbReference type="AlphaFoldDB" id="A0A7X2L4L9"/>
<keyword evidence="3" id="KW-1185">Reference proteome</keyword>
<organism evidence="2 3">
    <name type="scientific">Paenibacillus monticola</name>
    <dbReference type="NCBI Taxonomy" id="2666075"/>
    <lineage>
        <taxon>Bacteria</taxon>
        <taxon>Bacillati</taxon>
        <taxon>Bacillota</taxon>
        <taxon>Bacilli</taxon>
        <taxon>Bacillales</taxon>
        <taxon>Paenibacillaceae</taxon>
        <taxon>Paenibacillus</taxon>
    </lineage>
</organism>
<dbReference type="EMBL" id="WJXB01000014">
    <property type="protein sequence ID" value="MRN56468.1"/>
    <property type="molecule type" value="Genomic_DNA"/>
</dbReference>
<keyword evidence="1" id="KW-0472">Membrane</keyword>
<evidence type="ECO:0008006" key="4">
    <source>
        <dbReference type="Google" id="ProtNLM"/>
    </source>
</evidence>
<keyword evidence="1" id="KW-1133">Transmembrane helix</keyword>
<dbReference type="Proteomes" id="UP000463051">
    <property type="component" value="Unassembled WGS sequence"/>
</dbReference>
<gene>
    <name evidence="2" type="ORF">GJB61_26255</name>
</gene>
<comment type="caution">
    <text evidence="2">The sequence shown here is derived from an EMBL/GenBank/DDBJ whole genome shotgun (WGS) entry which is preliminary data.</text>
</comment>
<protein>
    <recommendedName>
        <fullName evidence="4">DUF3153 domain-containing protein</fullName>
    </recommendedName>
</protein>
<evidence type="ECO:0000313" key="3">
    <source>
        <dbReference type="Proteomes" id="UP000463051"/>
    </source>
</evidence>
<evidence type="ECO:0000313" key="2">
    <source>
        <dbReference type="EMBL" id="MRN56468.1"/>
    </source>
</evidence>
<evidence type="ECO:0000256" key="1">
    <source>
        <dbReference type="SAM" id="Phobius"/>
    </source>
</evidence>
<dbReference type="PROSITE" id="PS51257">
    <property type="entry name" value="PROKAR_LIPOPROTEIN"/>
    <property type="match status" value="1"/>
</dbReference>
<proteinExistence type="predicted"/>
<sequence>MHKRLLWLIIGLLSMLLLLSGCAKGTAHITVHMNGSIDVALKLRLDASTQALLSGKIEDSLVSKLQAAGIPLQKIKDGKATEYQFLKSYASVKDMKSFSGKWEGIDTKVSTQNRWLYTKYSVEAQPQMNVYIDKAMDNIGSLGVPKSLARLLLQSFAVDFKLTLPIDLFGDNNATVQEGRTLTWHITLADTKPIQMEVYIPNIKNIVIAASGLALILVVVVVLWIRRRKGRTLRKS</sequence>
<dbReference type="RefSeq" id="WP_154121976.1">
    <property type="nucleotide sequence ID" value="NZ_WJXB01000014.1"/>
</dbReference>
<keyword evidence="1" id="KW-0812">Transmembrane</keyword>
<reference evidence="2 3" key="1">
    <citation type="submission" date="2019-11" db="EMBL/GenBank/DDBJ databases">
        <title>Paenibacillus monticola sp. nov., a novel PGPR strain isolated from mountain sample in China.</title>
        <authorList>
            <person name="Zhao Q."/>
            <person name="Li H.-P."/>
            <person name="Zhang J.-L."/>
        </authorList>
    </citation>
    <scope>NUCLEOTIDE SEQUENCE [LARGE SCALE GENOMIC DNA]</scope>
    <source>
        <strain evidence="2 3">LC-T2</strain>
    </source>
</reference>
<feature type="transmembrane region" description="Helical" evidence="1">
    <location>
        <begin position="206"/>
        <end position="225"/>
    </location>
</feature>